<dbReference type="STRING" id="425265.A8PXE4"/>
<keyword evidence="4" id="KW-0508">mRNA splicing</keyword>
<organism evidence="6 7">
    <name type="scientific">Malassezia globosa (strain ATCC MYA-4612 / CBS 7966)</name>
    <name type="common">Dandruff-associated fungus</name>
    <dbReference type="NCBI Taxonomy" id="425265"/>
    <lineage>
        <taxon>Eukaryota</taxon>
        <taxon>Fungi</taxon>
        <taxon>Dikarya</taxon>
        <taxon>Basidiomycota</taxon>
        <taxon>Ustilaginomycotina</taxon>
        <taxon>Malasseziomycetes</taxon>
        <taxon>Malasseziales</taxon>
        <taxon>Malasseziaceae</taxon>
        <taxon>Malassezia</taxon>
    </lineage>
</organism>
<dbReference type="FunCoup" id="A8PXE4">
    <property type="interactions" value="807"/>
</dbReference>
<evidence type="ECO:0000256" key="5">
    <source>
        <dbReference type="PROSITE-ProRule" id="PRU00221"/>
    </source>
</evidence>
<dbReference type="InterPro" id="IPR015943">
    <property type="entry name" value="WD40/YVTN_repeat-like_dom_sf"/>
</dbReference>
<evidence type="ECO:0000313" key="6">
    <source>
        <dbReference type="EMBL" id="EDP44023.1"/>
    </source>
</evidence>
<dbReference type="InterPro" id="IPR001680">
    <property type="entry name" value="WD40_rpt"/>
</dbReference>
<name>A8PXE4_MALGO</name>
<dbReference type="PANTHER" id="PTHR44006:SF1">
    <property type="entry name" value="U5 SMALL NUCLEAR RIBONUCLEOPROTEIN 40 KDA PROTEIN"/>
    <property type="match status" value="1"/>
</dbReference>
<keyword evidence="7" id="KW-1185">Reference proteome</keyword>
<dbReference type="OMA" id="ITCLRIS"/>
<comment type="caution">
    <text evidence="6">The sequence shown here is derived from an EMBL/GenBank/DDBJ whole genome shotgun (WGS) entry which is preliminary data.</text>
</comment>
<dbReference type="OrthoDB" id="1068471at2759"/>
<dbReference type="GO" id="GO:0003723">
    <property type="term" value="F:RNA binding"/>
    <property type="evidence" value="ECO:0007669"/>
    <property type="project" value="TreeGrafter"/>
</dbReference>
<dbReference type="GO" id="GO:0071013">
    <property type="term" value="C:catalytic step 2 spliceosome"/>
    <property type="evidence" value="ECO:0007669"/>
    <property type="project" value="TreeGrafter"/>
</dbReference>
<keyword evidence="3" id="KW-0677">Repeat</keyword>
<keyword evidence="1 5" id="KW-0853">WD repeat</keyword>
<reference evidence="6 7" key="1">
    <citation type="journal article" date="2007" name="Proc. Natl. Acad. Sci. U.S.A.">
        <title>Dandruff-associated Malassezia genomes reveal convergent and divergent virulence traits shared with plant and human fungal pathogens.</title>
        <authorList>
            <person name="Xu J."/>
            <person name="Saunders C.W."/>
            <person name="Hu P."/>
            <person name="Grant R.A."/>
            <person name="Boekhout T."/>
            <person name="Kuramae E.E."/>
            <person name="Kronstad J.W."/>
            <person name="Deangelis Y.M."/>
            <person name="Reeder N.L."/>
            <person name="Johnstone K.R."/>
            <person name="Leland M."/>
            <person name="Fieno A.M."/>
            <person name="Begley W.M."/>
            <person name="Sun Y."/>
            <person name="Lacey M.P."/>
            <person name="Chaudhary T."/>
            <person name="Keough T."/>
            <person name="Chu L."/>
            <person name="Sears R."/>
            <person name="Yuan B."/>
            <person name="Dawson T.L.Jr."/>
        </authorList>
    </citation>
    <scope>NUCLEOTIDE SEQUENCE [LARGE SCALE GENOMIC DNA]</scope>
    <source>
        <strain evidence="7">ATCC MYA-4612 / CBS 7966</strain>
    </source>
</reference>
<dbReference type="EMBL" id="AAYY01000004">
    <property type="protein sequence ID" value="EDP44023.1"/>
    <property type="molecule type" value="Genomic_DNA"/>
</dbReference>
<dbReference type="InterPro" id="IPR019775">
    <property type="entry name" value="WD40_repeat_CS"/>
</dbReference>
<dbReference type="PROSITE" id="PS00678">
    <property type="entry name" value="WD_REPEATS_1"/>
    <property type="match status" value="1"/>
</dbReference>
<dbReference type="Pfam" id="PF00400">
    <property type="entry name" value="WD40"/>
    <property type="match status" value="4"/>
</dbReference>
<dbReference type="InParanoid" id="A8PXE4"/>
<gene>
    <name evidence="6" type="ORF">MGL_1420</name>
</gene>
<dbReference type="KEGG" id="mgl:MGL_1420"/>
<dbReference type="RefSeq" id="XP_001731237.1">
    <property type="nucleotide sequence ID" value="XM_001731185.1"/>
</dbReference>
<dbReference type="GO" id="GO:0006397">
    <property type="term" value="P:mRNA processing"/>
    <property type="evidence" value="ECO:0007669"/>
    <property type="project" value="UniProtKB-KW"/>
</dbReference>
<dbReference type="SUPFAM" id="SSF50978">
    <property type="entry name" value="WD40 repeat-like"/>
    <property type="match status" value="1"/>
</dbReference>
<dbReference type="PANTHER" id="PTHR44006">
    <property type="entry name" value="U5 SMALL NUCLEAR RIBONUCLEOPROTEIN 40 KDA PROTEIN"/>
    <property type="match status" value="1"/>
</dbReference>
<evidence type="ECO:0000256" key="3">
    <source>
        <dbReference type="ARBA" id="ARBA00022737"/>
    </source>
</evidence>
<dbReference type="SMART" id="SM00320">
    <property type="entry name" value="WD40"/>
    <property type="match status" value="4"/>
</dbReference>
<sequence length="209" mass="22826">MWNTLTGERYRRLRGHRGIINDIACTRAGNGCFASASDDGRVLFWDAESRYPVDSLEFGYPITCIEFSNDASLLFVGGVDNAIHAMDLATKNRQYSLLGHKDTVASLALSHAGTRLVSSGLDDSVRVWDVQPFAAAAPAQQPGAPQKSARLIRTLDGMASGFESLLIKARWSPDDEFVACGSADHTSNVWKYVNKHPSGCIFQADCVKR</sequence>
<dbReference type="InterPro" id="IPR036322">
    <property type="entry name" value="WD40_repeat_dom_sf"/>
</dbReference>
<dbReference type="PROSITE" id="PS50294">
    <property type="entry name" value="WD_REPEATS_REGION"/>
    <property type="match status" value="1"/>
</dbReference>
<dbReference type="InterPro" id="IPR052234">
    <property type="entry name" value="U5_snRNP_Component"/>
</dbReference>
<dbReference type="AlphaFoldDB" id="A8PXE4"/>
<proteinExistence type="predicted"/>
<accession>A8PXE4</accession>
<dbReference type="Gene3D" id="2.130.10.10">
    <property type="entry name" value="YVTN repeat-like/Quinoprotein amine dehydrogenase"/>
    <property type="match status" value="1"/>
</dbReference>
<evidence type="ECO:0000256" key="1">
    <source>
        <dbReference type="ARBA" id="ARBA00022574"/>
    </source>
</evidence>
<keyword evidence="2" id="KW-0507">mRNA processing</keyword>
<evidence type="ECO:0000256" key="4">
    <source>
        <dbReference type="ARBA" id="ARBA00023187"/>
    </source>
</evidence>
<feature type="repeat" description="WD" evidence="5">
    <location>
        <begin position="97"/>
        <end position="131"/>
    </location>
</feature>
<dbReference type="PROSITE" id="PS50082">
    <property type="entry name" value="WD_REPEATS_2"/>
    <property type="match status" value="2"/>
</dbReference>
<dbReference type="InterPro" id="IPR020472">
    <property type="entry name" value="WD40_PAC1"/>
</dbReference>
<protein>
    <submittedName>
        <fullName evidence="6">Uncharacterized protein</fullName>
    </submittedName>
</protein>
<evidence type="ECO:0000313" key="7">
    <source>
        <dbReference type="Proteomes" id="UP000008837"/>
    </source>
</evidence>
<dbReference type="PRINTS" id="PR00320">
    <property type="entry name" value="GPROTEINBRPT"/>
</dbReference>
<dbReference type="Proteomes" id="UP000008837">
    <property type="component" value="Unassembled WGS sequence"/>
</dbReference>
<dbReference type="GeneID" id="5855544"/>
<dbReference type="GO" id="GO:0008380">
    <property type="term" value="P:RNA splicing"/>
    <property type="evidence" value="ECO:0007669"/>
    <property type="project" value="UniProtKB-KW"/>
</dbReference>
<dbReference type="VEuPathDB" id="FungiDB:MGL_1420"/>
<evidence type="ECO:0000256" key="2">
    <source>
        <dbReference type="ARBA" id="ARBA00022664"/>
    </source>
</evidence>
<feature type="repeat" description="WD" evidence="5">
    <location>
        <begin position="13"/>
        <end position="55"/>
    </location>
</feature>